<organism evidence="2 3">
    <name type="scientific">Lottia gigantea</name>
    <name type="common">Giant owl limpet</name>
    <dbReference type="NCBI Taxonomy" id="225164"/>
    <lineage>
        <taxon>Eukaryota</taxon>
        <taxon>Metazoa</taxon>
        <taxon>Spiralia</taxon>
        <taxon>Lophotrochozoa</taxon>
        <taxon>Mollusca</taxon>
        <taxon>Gastropoda</taxon>
        <taxon>Patellogastropoda</taxon>
        <taxon>Lottioidea</taxon>
        <taxon>Lottiidae</taxon>
        <taxon>Lottia</taxon>
    </lineage>
</organism>
<keyword evidence="3" id="KW-1185">Reference proteome</keyword>
<dbReference type="AlphaFoldDB" id="V4BQY2"/>
<evidence type="ECO:0000313" key="3">
    <source>
        <dbReference type="Proteomes" id="UP000030746"/>
    </source>
</evidence>
<reference evidence="2 3" key="1">
    <citation type="journal article" date="2013" name="Nature">
        <title>Insights into bilaterian evolution from three spiralian genomes.</title>
        <authorList>
            <person name="Simakov O."/>
            <person name="Marletaz F."/>
            <person name="Cho S.J."/>
            <person name="Edsinger-Gonzales E."/>
            <person name="Havlak P."/>
            <person name="Hellsten U."/>
            <person name="Kuo D.H."/>
            <person name="Larsson T."/>
            <person name="Lv J."/>
            <person name="Arendt D."/>
            <person name="Savage R."/>
            <person name="Osoegawa K."/>
            <person name="de Jong P."/>
            <person name="Grimwood J."/>
            <person name="Chapman J.A."/>
            <person name="Shapiro H."/>
            <person name="Aerts A."/>
            <person name="Otillar R.P."/>
            <person name="Terry A.Y."/>
            <person name="Boore J.L."/>
            <person name="Grigoriev I.V."/>
            <person name="Lindberg D.R."/>
            <person name="Seaver E.C."/>
            <person name="Weisblat D.A."/>
            <person name="Putnam N.H."/>
            <person name="Rokhsar D.S."/>
        </authorList>
    </citation>
    <scope>NUCLEOTIDE SEQUENCE [LARGE SCALE GENOMIC DNA]</scope>
</reference>
<gene>
    <name evidence="2" type="ORF">LOTGIDRAFT_153760</name>
</gene>
<dbReference type="RefSeq" id="XP_009058020.1">
    <property type="nucleotide sequence ID" value="XM_009059772.1"/>
</dbReference>
<dbReference type="GeneID" id="20236099"/>
<dbReference type="CTD" id="20236099"/>
<evidence type="ECO:0000256" key="1">
    <source>
        <dbReference type="SAM" id="MobiDB-lite"/>
    </source>
</evidence>
<feature type="compositionally biased region" description="Basic and acidic residues" evidence="1">
    <location>
        <begin position="107"/>
        <end position="139"/>
    </location>
</feature>
<dbReference type="Proteomes" id="UP000030746">
    <property type="component" value="Unassembled WGS sequence"/>
</dbReference>
<dbReference type="EMBL" id="KB202283">
    <property type="protein sequence ID" value="ESO91324.1"/>
    <property type="molecule type" value="Genomic_DNA"/>
</dbReference>
<feature type="region of interest" description="Disordered" evidence="1">
    <location>
        <begin position="107"/>
        <end position="158"/>
    </location>
</feature>
<accession>V4BQY2</accession>
<feature type="compositionally biased region" description="Basic residues" evidence="1">
    <location>
        <begin position="149"/>
        <end position="158"/>
    </location>
</feature>
<dbReference type="KEGG" id="lgi:LOTGIDRAFT_153760"/>
<proteinExistence type="predicted"/>
<protein>
    <submittedName>
        <fullName evidence="2">Uncharacterized protein</fullName>
    </submittedName>
</protein>
<name>V4BQY2_LOTGI</name>
<evidence type="ECO:0000313" key="2">
    <source>
        <dbReference type="EMBL" id="ESO91324.1"/>
    </source>
</evidence>
<sequence length="158" mass="18004">MPSLVSSDNVSEIDQNIKFQFNLTNEMVFLNLNSDISIPIESNSDPVYCPPDQPIPRHIPGIPEKLLVKHRLAGNMIPRPLINNFMVDPPISETERICRQLLPKEEKVETTRVEELIPESERKKQDNGSGEDIQRKKQDNGSGEDIPRVFHKPSKLIN</sequence>
<dbReference type="HOGENOM" id="CLU_1671312_0_0_1"/>